<dbReference type="OrthoDB" id="9804955at2"/>
<accession>A0A4R3K674</accession>
<evidence type="ECO:0000313" key="4">
    <source>
        <dbReference type="Proteomes" id="UP000295726"/>
    </source>
</evidence>
<dbReference type="EMBL" id="SLZZ01000012">
    <property type="protein sequence ID" value="TCS78299.1"/>
    <property type="molecule type" value="Genomic_DNA"/>
</dbReference>
<feature type="transmembrane region" description="Helical" evidence="1">
    <location>
        <begin position="37"/>
        <end position="57"/>
    </location>
</feature>
<feature type="transmembrane region" description="Helical" evidence="1">
    <location>
        <begin position="93"/>
        <end position="112"/>
    </location>
</feature>
<dbReference type="InterPro" id="IPR000160">
    <property type="entry name" value="GGDEF_dom"/>
</dbReference>
<dbReference type="Gene3D" id="3.30.70.270">
    <property type="match status" value="1"/>
</dbReference>
<gene>
    <name evidence="3" type="ORF">EDD59_11258</name>
</gene>
<dbReference type="PANTHER" id="PTHR46663:SF2">
    <property type="entry name" value="GGDEF DOMAIN-CONTAINING PROTEIN"/>
    <property type="match status" value="1"/>
</dbReference>
<comment type="caution">
    <text evidence="3">The sequence shown here is derived from an EMBL/GenBank/DDBJ whole genome shotgun (WGS) entry which is preliminary data.</text>
</comment>
<dbReference type="InterPro" id="IPR052163">
    <property type="entry name" value="DGC-Regulatory_Protein"/>
</dbReference>
<evidence type="ECO:0000256" key="1">
    <source>
        <dbReference type="SAM" id="Phobius"/>
    </source>
</evidence>
<evidence type="ECO:0000259" key="2">
    <source>
        <dbReference type="PROSITE" id="PS50887"/>
    </source>
</evidence>
<keyword evidence="4" id="KW-1185">Reference proteome</keyword>
<dbReference type="InterPro" id="IPR043128">
    <property type="entry name" value="Rev_trsase/Diguanyl_cyclase"/>
</dbReference>
<keyword evidence="1" id="KW-1133">Transmembrane helix</keyword>
<dbReference type="CDD" id="cd01949">
    <property type="entry name" value="GGDEF"/>
    <property type="match status" value="1"/>
</dbReference>
<keyword evidence="1" id="KW-0812">Transmembrane</keyword>
<dbReference type="SUPFAM" id="SSF55073">
    <property type="entry name" value="Nucleotide cyclase"/>
    <property type="match status" value="1"/>
</dbReference>
<name>A0A4R3K674_9FIRM</name>
<dbReference type="InterPro" id="IPR029787">
    <property type="entry name" value="Nucleotide_cyclase"/>
</dbReference>
<feature type="domain" description="GGDEF" evidence="2">
    <location>
        <begin position="234"/>
        <end position="366"/>
    </location>
</feature>
<sequence length="370" mass="42554">MFSHFITMLKKDYKLKKDYFQIAEDHIAQKNLELLKLTSLIFSVSLVFFCTAILLIFKKWSVIPVSLLFLLSAVIFFVVSFKYLKSGHKDKRTITALCLLFEATVFAFAAIMDLSPRLNVGVVFLPLFYITFSICFIFPLWQIISVQLIVEIIYIISIMLMNNPYTDKINIPTSIVSLILSFLAGHIRLKSQAEDYNVRMQYRYLSMTDSLTGILNKKACEDAIREYLDTTANCYGALLFLDLDNFKNVNDYIGHTAGDQILEETGKLLVESFRSTDIVGRVGGDEFMILIKDFHDSEAVLKRKCTMLQYDMCQTMLRFSVESSCSIGVVLFQNTNIEFQDIYKMADTSLHRAKRSGKNQYVIYNINEEK</sequence>
<dbReference type="AlphaFoldDB" id="A0A4R3K674"/>
<reference evidence="3 4" key="1">
    <citation type="submission" date="2019-03" db="EMBL/GenBank/DDBJ databases">
        <title>Genomic Encyclopedia of Type Strains, Phase IV (KMG-IV): sequencing the most valuable type-strain genomes for metagenomic binning, comparative biology and taxonomic classification.</title>
        <authorList>
            <person name="Goeker M."/>
        </authorList>
    </citation>
    <scope>NUCLEOTIDE SEQUENCE [LARGE SCALE GENOMIC DNA]</scope>
    <source>
        <strain evidence="3 4">DSM 29489</strain>
    </source>
</reference>
<dbReference type="PANTHER" id="PTHR46663">
    <property type="entry name" value="DIGUANYLATE CYCLASE DGCT-RELATED"/>
    <property type="match status" value="1"/>
</dbReference>
<keyword evidence="1" id="KW-0472">Membrane</keyword>
<organism evidence="3 4">
    <name type="scientific">Muricomes intestini</name>
    <dbReference type="NCBI Taxonomy" id="1796634"/>
    <lineage>
        <taxon>Bacteria</taxon>
        <taxon>Bacillati</taxon>
        <taxon>Bacillota</taxon>
        <taxon>Clostridia</taxon>
        <taxon>Lachnospirales</taxon>
        <taxon>Lachnospiraceae</taxon>
        <taxon>Muricomes</taxon>
    </lineage>
</organism>
<protein>
    <submittedName>
        <fullName evidence="3">Diguanylate cyclase (GGDEF)-like protein</fullName>
    </submittedName>
</protein>
<dbReference type="NCBIfam" id="TIGR00254">
    <property type="entry name" value="GGDEF"/>
    <property type="match status" value="1"/>
</dbReference>
<feature type="transmembrane region" description="Helical" evidence="1">
    <location>
        <begin position="63"/>
        <end position="81"/>
    </location>
</feature>
<dbReference type="Proteomes" id="UP000295726">
    <property type="component" value="Unassembled WGS sequence"/>
</dbReference>
<dbReference type="SMART" id="SM00267">
    <property type="entry name" value="GGDEF"/>
    <property type="match status" value="1"/>
</dbReference>
<feature type="transmembrane region" description="Helical" evidence="1">
    <location>
        <begin position="118"/>
        <end position="141"/>
    </location>
</feature>
<proteinExistence type="predicted"/>
<dbReference type="Pfam" id="PF00990">
    <property type="entry name" value="GGDEF"/>
    <property type="match status" value="1"/>
</dbReference>
<dbReference type="PROSITE" id="PS50887">
    <property type="entry name" value="GGDEF"/>
    <property type="match status" value="1"/>
</dbReference>
<evidence type="ECO:0000313" key="3">
    <source>
        <dbReference type="EMBL" id="TCS78299.1"/>
    </source>
</evidence>